<dbReference type="Proteomes" id="UP000799423">
    <property type="component" value="Unassembled WGS sequence"/>
</dbReference>
<dbReference type="AlphaFoldDB" id="A0A6A7ATZ2"/>
<reference evidence="1" key="1">
    <citation type="submission" date="2020-01" db="EMBL/GenBank/DDBJ databases">
        <authorList>
            <consortium name="DOE Joint Genome Institute"/>
            <person name="Haridas S."/>
            <person name="Albert R."/>
            <person name="Binder M."/>
            <person name="Bloem J."/>
            <person name="Labutti K."/>
            <person name="Salamov A."/>
            <person name="Andreopoulos B."/>
            <person name="Baker S.E."/>
            <person name="Barry K."/>
            <person name="Bills G."/>
            <person name="Bluhm B.H."/>
            <person name="Cannon C."/>
            <person name="Castanera R."/>
            <person name="Culley D.E."/>
            <person name="Daum C."/>
            <person name="Ezra D."/>
            <person name="Gonzalez J.B."/>
            <person name="Henrissat B."/>
            <person name="Kuo A."/>
            <person name="Liang C."/>
            <person name="Lipzen A."/>
            <person name="Lutzoni F."/>
            <person name="Magnuson J."/>
            <person name="Mondo S."/>
            <person name="Nolan M."/>
            <person name="Ohm R."/>
            <person name="Pangilinan J."/>
            <person name="Park H.-J."/>
            <person name="Ramirez L."/>
            <person name="Alfaro M."/>
            <person name="Sun H."/>
            <person name="Tritt A."/>
            <person name="Yoshinaga Y."/>
            <person name="Zwiers L.-H."/>
            <person name="Turgeon B.G."/>
            <person name="Goodwin S.B."/>
            <person name="Spatafora J.W."/>
            <person name="Crous P.W."/>
            <person name="Grigoriev I.V."/>
        </authorList>
    </citation>
    <scope>NUCLEOTIDE SEQUENCE</scope>
    <source>
        <strain evidence="1">IPT5</strain>
    </source>
</reference>
<keyword evidence="2" id="KW-1185">Reference proteome</keyword>
<evidence type="ECO:0000313" key="2">
    <source>
        <dbReference type="Proteomes" id="UP000799423"/>
    </source>
</evidence>
<sequence>MDSAAHGSSAACGCSEWWSVAVCRMGASVAGWTGWQRPPDEECLRDEGLGGGRVIVGAPRPLGQLKSVMAIPTLGRSAAMVQTQPTQSEAVKLGTLCAHASISSQADLRKSNASSTPRASLVGGTAARRQLPFSQRQRFRAPVELFPRVASYLQPITPAWISSPPHRASFSEGPQLAMVGYMPADVCIASRRTTLIALEITIHE</sequence>
<dbReference type="EMBL" id="MU006343">
    <property type="protein sequence ID" value="KAF2845699.1"/>
    <property type="molecule type" value="Genomic_DNA"/>
</dbReference>
<proteinExistence type="predicted"/>
<protein>
    <submittedName>
        <fullName evidence="1">Uncharacterized protein</fullName>
    </submittedName>
</protein>
<gene>
    <name evidence="1" type="ORF">T440DRAFT_483205</name>
</gene>
<accession>A0A6A7ATZ2</accession>
<organism evidence="1 2">
    <name type="scientific">Plenodomus tracheiphilus IPT5</name>
    <dbReference type="NCBI Taxonomy" id="1408161"/>
    <lineage>
        <taxon>Eukaryota</taxon>
        <taxon>Fungi</taxon>
        <taxon>Dikarya</taxon>
        <taxon>Ascomycota</taxon>
        <taxon>Pezizomycotina</taxon>
        <taxon>Dothideomycetes</taxon>
        <taxon>Pleosporomycetidae</taxon>
        <taxon>Pleosporales</taxon>
        <taxon>Pleosporineae</taxon>
        <taxon>Leptosphaeriaceae</taxon>
        <taxon>Plenodomus</taxon>
    </lineage>
</organism>
<name>A0A6A7ATZ2_9PLEO</name>
<evidence type="ECO:0000313" key="1">
    <source>
        <dbReference type="EMBL" id="KAF2845699.1"/>
    </source>
</evidence>